<sequence>MLSDSKIRSAKPKEKLYRLGDSDGLCIEIKPNGKKYWRYRFQWLKKTQMMSLGEYPIVGLAEARSKRDEAKSLVASGINPVEEKENQKKAKHEEYDNRVLFKDVAAEFKKEKLNKRSERYQEAFQRALDKDILKVIGDKDIKEVTSADVLTIMKKTIARVKRQKNHGTGEVSAIQNRTFIGGVMRYAIATLRADYDPTYAVKNVVERPEIEHARPMEKHEAVQLRNKLNSYGGSTTVKNAGLVMLYSMLRTIEIRRMKWEYVDFEARTITFPKEMMKKKRIHIVPMSDQVFNILQEQRNIVGNREYVFPAIYQDGMLSATTLNKMLDYIGLSDVTAHDFRATASTLLNEKDYDDKWIEKQLAHADGNKTRATYNHAKYLESRRKMLQDWANIVDSWAD</sequence>
<dbReference type="Pfam" id="PF13356">
    <property type="entry name" value="Arm-DNA-bind_3"/>
    <property type="match status" value="1"/>
</dbReference>
<dbReference type="Gene3D" id="1.10.150.130">
    <property type="match status" value="1"/>
</dbReference>
<dbReference type="InterPro" id="IPR013762">
    <property type="entry name" value="Integrase-like_cat_sf"/>
</dbReference>
<comment type="caution">
    <text evidence="6">The sequence shown here is derived from an EMBL/GenBank/DDBJ whole genome shotgun (WGS) entry which is preliminary data.</text>
</comment>
<dbReference type="RefSeq" id="WP_032050744.1">
    <property type="nucleotide sequence ID" value="NZ_JEWH01000004.1"/>
</dbReference>
<dbReference type="AlphaFoldDB" id="A0A009ITW1"/>
<dbReference type="CDD" id="cd00801">
    <property type="entry name" value="INT_P4_C"/>
    <property type="match status" value="1"/>
</dbReference>
<reference evidence="6 7" key="1">
    <citation type="submission" date="2014-02" db="EMBL/GenBank/DDBJ databases">
        <title>Comparative genomics and transcriptomics to identify genetic mechanisms underlying the emergence of carbapenem resistant Acinetobacter baumannii (CRAb).</title>
        <authorList>
            <person name="Harris A.D."/>
            <person name="Johnson K.J."/>
            <person name="George J."/>
            <person name="Shefchek K."/>
            <person name="Daugherty S.C."/>
            <person name="Parankush S."/>
            <person name="Sadzewicz L."/>
            <person name="Tallon L."/>
            <person name="Sengamalay N."/>
            <person name="Hazen T.H."/>
            <person name="Rasko D.A."/>
        </authorList>
    </citation>
    <scope>NUCLEOTIDE SEQUENCE [LARGE SCALE GENOMIC DNA]</scope>
    <source>
        <strain evidence="6 7">1295743</strain>
    </source>
</reference>
<dbReference type="SUPFAM" id="SSF56349">
    <property type="entry name" value="DNA breaking-rejoining enzymes"/>
    <property type="match status" value="1"/>
</dbReference>
<evidence type="ECO:0000313" key="6">
    <source>
        <dbReference type="EMBL" id="EXB07273.1"/>
    </source>
</evidence>
<dbReference type="Pfam" id="PF00589">
    <property type="entry name" value="Phage_integrase"/>
    <property type="match status" value="1"/>
</dbReference>
<comment type="similarity">
    <text evidence="1">Belongs to the 'phage' integrase family.</text>
</comment>
<dbReference type="Pfam" id="PF22022">
    <property type="entry name" value="Phage_int_M"/>
    <property type="match status" value="1"/>
</dbReference>
<dbReference type="GO" id="GO:0015074">
    <property type="term" value="P:DNA integration"/>
    <property type="evidence" value="ECO:0007669"/>
    <property type="project" value="UniProtKB-KW"/>
</dbReference>
<dbReference type="Gene3D" id="1.10.443.10">
    <property type="entry name" value="Intergrase catalytic core"/>
    <property type="match status" value="1"/>
</dbReference>
<proteinExistence type="inferred from homology"/>
<evidence type="ECO:0000313" key="7">
    <source>
        <dbReference type="Proteomes" id="UP000020595"/>
    </source>
</evidence>
<dbReference type="InterPro" id="IPR038488">
    <property type="entry name" value="Integrase_DNA-bd_sf"/>
</dbReference>
<gene>
    <name evidence="6" type="ORF">J512_0659</name>
</gene>
<keyword evidence="3" id="KW-0238">DNA-binding</keyword>
<dbReference type="Proteomes" id="UP000020595">
    <property type="component" value="Unassembled WGS sequence"/>
</dbReference>
<evidence type="ECO:0000256" key="3">
    <source>
        <dbReference type="ARBA" id="ARBA00023125"/>
    </source>
</evidence>
<name>A0A009ITW1_ACIB9</name>
<dbReference type="GO" id="GO:0003677">
    <property type="term" value="F:DNA binding"/>
    <property type="evidence" value="ECO:0007669"/>
    <property type="project" value="UniProtKB-KW"/>
</dbReference>
<dbReference type="InterPro" id="IPR010998">
    <property type="entry name" value="Integrase_recombinase_N"/>
</dbReference>
<dbReference type="InterPro" id="IPR053876">
    <property type="entry name" value="Phage_int_M"/>
</dbReference>
<dbReference type="PATRIC" id="fig|1310613.3.peg.632"/>
<keyword evidence="2" id="KW-0229">DNA integration</keyword>
<dbReference type="EMBL" id="JEWH01000004">
    <property type="protein sequence ID" value="EXB07273.1"/>
    <property type="molecule type" value="Genomic_DNA"/>
</dbReference>
<evidence type="ECO:0000259" key="5">
    <source>
        <dbReference type="PROSITE" id="PS51898"/>
    </source>
</evidence>
<dbReference type="InterPro" id="IPR011010">
    <property type="entry name" value="DNA_brk_join_enz"/>
</dbReference>
<protein>
    <submittedName>
        <fullName evidence="6">Phage integrase family protein</fullName>
    </submittedName>
</protein>
<evidence type="ECO:0000256" key="2">
    <source>
        <dbReference type="ARBA" id="ARBA00022908"/>
    </source>
</evidence>
<feature type="domain" description="Tyr recombinase" evidence="5">
    <location>
        <begin position="211"/>
        <end position="387"/>
    </location>
</feature>
<dbReference type="InterPro" id="IPR025166">
    <property type="entry name" value="Integrase_DNA_bind_dom"/>
</dbReference>
<keyword evidence="4" id="KW-0233">DNA recombination</keyword>
<evidence type="ECO:0000256" key="4">
    <source>
        <dbReference type="ARBA" id="ARBA00023172"/>
    </source>
</evidence>
<evidence type="ECO:0000256" key="1">
    <source>
        <dbReference type="ARBA" id="ARBA00008857"/>
    </source>
</evidence>
<accession>A0A009ITW1</accession>
<dbReference type="PROSITE" id="PS51898">
    <property type="entry name" value="TYR_RECOMBINASE"/>
    <property type="match status" value="1"/>
</dbReference>
<dbReference type="GO" id="GO:0006310">
    <property type="term" value="P:DNA recombination"/>
    <property type="evidence" value="ECO:0007669"/>
    <property type="project" value="UniProtKB-KW"/>
</dbReference>
<dbReference type="Gene3D" id="3.30.160.390">
    <property type="entry name" value="Integrase, DNA-binding domain"/>
    <property type="match status" value="1"/>
</dbReference>
<organism evidence="6 7">
    <name type="scientific">Acinetobacter baumannii (strain 1295743)</name>
    <dbReference type="NCBI Taxonomy" id="1310613"/>
    <lineage>
        <taxon>Bacteria</taxon>
        <taxon>Pseudomonadati</taxon>
        <taxon>Pseudomonadota</taxon>
        <taxon>Gammaproteobacteria</taxon>
        <taxon>Moraxellales</taxon>
        <taxon>Moraxellaceae</taxon>
        <taxon>Acinetobacter</taxon>
        <taxon>Acinetobacter calcoaceticus/baumannii complex</taxon>
    </lineage>
</organism>
<dbReference type="InterPro" id="IPR050808">
    <property type="entry name" value="Phage_Integrase"/>
</dbReference>
<dbReference type="InterPro" id="IPR002104">
    <property type="entry name" value="Integrase_catalytic"/>
</dbReference>
<dbReference type="PANTHER" id="PTHR30629:SF2">
    <property type="entry name" value="PROPHAGE INTEGRASE INTS-RELATED"/>
    <property type="match status" value="1"/>
</dbReference>
<dbReference type="PANTHER" id="PTHR30629">
    <property type="entry name" value="PROPHAGE INTEGRASE"/>
    <property type="match status" value="1"/>
</dbReference>